<dbReference type="Pfam" id="PF23549">
    <property type="entry name" value="Zn_ribbon_GRF_2"/>
    <property type="match status" value="1"/>
</dbReference>
<keyword evidence="3" id="KW-1185">Reference proteome</keyword>
<dbReference type="InterPro" id="IPR056444">
    <property type="entry name" value="Zn_ribbon_GRF_2"/>
</dbReference>
<dbReference type="Proteomes" id="UP000800039">
    <property type="component" value="Unassembled WGS sequence"/>
</dbReference>
<accession>A0A9P4GBI6</accession>
<dbReference type="GeneID" id="63844788"/>
<comment type="caution">
    <text evidence="2">The sequence shown here is derived from an EMBL/GenBank/DDBJ whole genome shotgun (WGS) entry which is preliminary data.</text>
</comment>
<protein>
    <recommendedName>
        <fullName evidence="1">GRF-like zinc ribbon domain-containing protein</fullName>
    </recommendedName>
</protein>
<name>A0A9P4GBI6_9PLEO</name>
<dbReference type="OrthoDB" id="4469945at2759"/>
<gene>
    <name evidence="2" type="ORF">K460DRAFT_268311</name>
</gene>
<sequence length="72" mass="7883">IVNQGNSNGNAGRPYYLCDHCHRWITWGDNRGISGGNPLCFCGAISRQDRAGNETSIPRLGFWTCATGSCDY</sequence>
<proteinExistence type="predicted"/>
<organism evidence="2 3">
    <name type="scientific">Cucurbitaria berberidis CBS 394.84</name>
    <dbReference type="NCBI Taxonomy" id="1168544"/>
    <lineage>
        <taxon>Eukaryota</taxon>
        <taxon>Fungi</taxon>
        <taxon>Dikarya</taxon>
        <taxon>Ascomycota</taxon>
        <taxon>Pezizomycotina</taxon>
        <taxon>Dothideomycetes</taxon>
        <taxon>Pleosporomycetidae</taxon>
        <taxon>Pleosporales</taxon>
        <taxon>Pleosporineae</taxon>
        <taxon>Cucurbitariaceae</taxon>
        <taxon>Cucurbitaria</taxon>
    </lineage>
</organism>
<feature type="non-terminal residue" evidence="2">
    <location>
        <position position="72"/>
    </location>
</feature>
<evidence type="ECO:0000313" key="3">
    <source>
        <dbReference type="Proteomes" id="UP000800039"/>
    </source>
</evidence>
<evidence type="ECO:0000259" key="1">
    <source>
        <dbReference type="Pfam" id="PF23549"/>
    </source>
</evidence>
<evidence type="ECO:0000313" key="2">
    <source>
        <dbReference type="EMBL" id="KAF1842803.1"/>
    </source>
</evidence>
<feature type="non-terminal residue" evidence="2">
    <location>
        <position position="1"/>
    </location>
</feature>
<dbReference type="AlphaFoldDB" id="A0A9P4GBI6"/>
<dbReference type="RefSeq" id="XP_040785366.1">
    <property type="nucleotide sequence ID" value="XM_040927535.1"/>
</dbReference>
<dbReference type="EMBL" id="ML976617">
    <property type="protein sequence ID" value="KAF1842803.1"/>
    <property type="molecule type" value="Genomic_DNA"/>
</dbReference>
<feature type="domain" description="GRF-like zinc ribbon" evidence="1">
    <location>
        <begin position="1"/>
        <end position="31"/>
    </location>
</feature>
<reference evidence="2" key="1">
    <citation type="submission" date="2020-01" db="EMBL/GenBank/DDBJ databases">
        <authorList>
            <consortium name="DOE Joint Genome Institute"/>
            <person name="Haridas S."/>
            <person name="Albert R."/>
            <person name="Binder M."/>
            <person name="Bloem J."/>
            <person name="Labutti K."/>
            <person name="Salamov A."/>
            <person name="Andreopoulos B."/>
            <person name="Baker S.E."/>
            <person name="Barry K."/>
            <person name="Bills G."/>
            <person name="Bluhm B.H."/>
            <person name="Cannon C."/>
            <person name="Castanera R."/>
            <person name="Culley D.E."/>
            <person name="Daum C."/>
            <person name="Ezra D."/>
            <person name="Gonzalez J.B."/>
            <person name="Henrissat B."/>
            <person name="Kuo A."/>
            <person name="Liang C."/>
            <person name="Lipzen A."/>
            <person name="Lutzoni F."/>
            <person name="Magnuson J."/>
            <person name="Mondo S."/>
            <person name="Nolan M."/>
            <person name="Ohm R."/>
            <person name="Pangilinan J."/>
            <person name="Park H.-J."/>
            <person name="Ramirez L."/>
            <person name="Alfaro M."/>
            <person name="Sun H."/>
            <person name="Tritt A."/>
            <person name="Yoshinaga Y."/>
            <person name="Zwiers L.-H."/>
            <person name="Turgeon B.G."/>
            <person name="Goodwin S.B."/>
            <person name="Spatafora J.W."/>
            <person name="Crous P.W."/>
            <person name="Grigoriev I.V."/>
        </authorList>
    </citation>
    <scope>NUCLEOTIDE SEQUENCE</scope>
    <source>
        <strain evidence="2">CBS 394.84</strain>
    </source>
</reference>